<dbReference type="AlphaFoldDB" id="A0A8H6Y0V0"/>
<dbReference type="Proteomes" id="UP000620124">
    <property type="component" value="Unassembled WGS sequence"/>
</dbReference>
<gene>
    <name evidence="1" type="ORF">MVEN_01159600</name>
</gene>
<name>A0A8H6Y0V0_9AGAR</name>
<keyword evidence="2" id="KW-1185">Reference proteome</keyword>
<dbReference type="SUPFAM" id="SSF52047">
    <property type="entry name" value="RNI-like"/>
    <property type="match status" value="1"/>
</dbReference>
<dbReference type="EMBL" id="JACAZI010000009">
    <property type="protein sequence ID" value="KAF7351975.1"/>
    <property type="molecule type" value="Genomic_DNA"/>
</dbReference>
<dbReference type="InterPro" id="IPR032675">
    <property type="entry name" value="LRR_dom_sf"/>
</dbReference>
<proteinExistence type="predicted"/>
<sequence>MAALPSTRNSAMSSQEAPLLLCQICQSWRSIAFATPRLWAAIHIVIPDQSRIQLLTDRLIFWLKRSGVVPLHISLVSSRTSEPNGDFSPLLEALTAVSRRWRNIELSWPGNMHARSRLIAVTSADVPLLETIKINYLEDSTIGSQTFLATKSLRSLTFPAIDNCQDVSVSWHHLRYLKITSSWHGFLTCPAALQILQQCTALQTCEFAVTDTGADLDGSVSKAEFSLPELLHLSISRGNPIHGSHFFGIVSLPNLQSLYYYESRGGNQSTDLELVRLLPSTPTLQCFTIHIRGLQSASLLKVLACMPNLRELVIWEEPCKDTGISAWPPSMDEKFLEHLTLSPGSNSVVCPLLESIQFQNFSAASDETLLQFVQSRTAHQLPCVGYLSRVVASFNRPMHVDILLHLQDAVSRGLEISLNYPASSPGNSARIYSPLEGTNDGWDWAADSWGQNW</sequence>
<evidence type="ECO:0000313" key="2">
    <source>
        <dbReference type="Proteomes" id="UP000620124"/>
    </source>
</evidence>
<dbReference type="OrthoDB" id="3365698at2759"/>
<dbReference type="Gene3D" id="3.80.10.10">
    <property type="entry name" value="Ribonuclease Inhibitor"/>
    <property type="match status" value="1"/>
</dbReference>
<evidence type="ECO:0000313" key="1">
    <source>
        <dbReference type="EMBL" id="KAF7351975.1"/>
    </source>
</evidence>
<accession>A0A8H6Y0V0</accession>
<evidence type="ECO:0008006" key="3">
    <source>
        <dbReference type="Google" id="ProtNLM"/>
    </source>
</evidence>
<comment type="caution">
    <text evidence="1">The sequence shown here is derived from an EMBL/GenBank/DDBJ whole genome shotgun (WGS) entry which is preliminary data.</text>
</comment>
<protein>
    <recommendedName>
        <fullName evidence="3">F-box domain-containing protein</fullName>
    </recommendedName>
</protein>
<reference evidence="1" key="1">
    <citation type="submission" date="2020-05" db="EMBL/GenBank/DDBJ databases">
        <title>Mycena genomes resolve the evolution of fungal bioluminescence.</title>
        <authorList>
            <person name="Tsai I.J."/>
        </authorList>
    </citation>
    <scope>NUCLEOTIDE SEQUENCE</scope>
    <source>
        <strain evidence="1">CCC161011</strain>
    </source>
</reference>
<organism evidence="1 2">
    <name type="scientific">Mycena venus</name>
    <dbReference type="NCBI Taxonomy" id="2733690"/>
    <lineage>
        <taxon>Eukaryota</taxon>
        <taxon>Fungi</taxon>
        <taxon>Dikarya</taxon>
        <taxon>Basidiomycota</taxon>
        <taxon>Agaricomycotina</taxon>
        <taxon>Agaricomycetes</taxon>
        <taxon>Agaricomycetidae</taxon>
        <taxon>Agaricales</taxon>
        <taxon>Marasmiineae</taxon>
        <taxon>Mycenaceae</taxon>
        <taxon>Mycena</taxon>
    </lineage>
</organism>